<dbReference type="OrthoDB" id="9973624at2759"/>
<keyword evidence="3" id="KW-1185">Reference proteome</keyword>
<dbReference type="AlphaFoldDB" id="A0A835Z311"/>
<sequence length="316" mass="31431">MLPAKKGIAGLVAATRVHQNQSSRPIDLRAVSAFFTGALAYADTVMIAVGTTDSATLASIQQTAQAAEQAASRAPGTVLVLQVTPWGQFTPALNALLCAAASAGAPLILFQSLETAATPALVSALEAELDPAQDLVVGAALPGHDFSPGEHEITGTTTPWNTLALWSVPQLARLGFLTVSDGAVAGVAAGVEEVAAISLLQQLRHSGGSGGGGSATRECRAKLLCLEGATWEAEWEDDARRSWHASKMASKRQRAAAQMAALCARPGRVLHIDRRLGGGGSGGGNGSGGSHGGSGGSHGGSGGDSGGGGGGSGGGD</sequence>
<proteinExistence type="predicted"/>
<reference evidence="2" key="1">
    <citation type="submission" date="2021-02" db="EMBL/GenBank/DDBJ databases">
        <title>First Annotated Genome of the Yellow-green Alga Tribonema minus.</title>
        <authorList>
            <person name="Mahan K.M."/>
        </authorList>
    </citation>
    <scope>NUCLEOTIDE SEQUENCE</scope>
    <source>
        <strain evidence="2">UTEX B ZZ1240</strain>
    </source>
</reference>
<dbReference type="Proteomes" id="UP000664859">
    <property type="component" value="Unassembled WGS sequence"/>
</dbReference>
<protein>
    <submittedName>
        <fullName evidence="2">Uncharacterized protein</fullName>
    </submittedName>
</protein>
<dbReference type="EMBL" id="JAFCMP010000135">
    <property type="protein sequence ID" value="KAG5185294.1"/>
    <property type="molecule type" value="Genomic_DNA"/>
</dbReference>
<evidence type="ECO:0000313" key="2">
    <source>
        <dbReference type="EMBL" id="KAG5185294.1"/>
    </source>
</evidence>
<feature type="compositionally biased region" description="Gly residues" evidence="1">
    <location>
        <begin position="277"/>
        <end position="316"/>
    </location>
</feature>
<name>A0A835Z311_9STRA</name>
<gene>
    <name evidence="2" type="ORF">JKP88DRAFT_312468</name>
</gene>
<accession>A0A835Z311</accession>
<comment type="caution">
    <text evidence="2">The sequence shown here is derived from an EMBL/GenBank/DDBJ whole genome shotgun (WGS) entry which is preliminary data.</text>
</comment>
<feature type="region of interest" description="Disordered" evidence="1">
    <location>
        <begin position="273"/>
        <end position="316"/>
    </location>
</feature>
<evidence type="ECO:0000313" key="3">
    <source>
        <dbReference type="Proteomes" id="UP000664859"/>
    </source>
</evidence>
<organism evidence="2 3">
    <name type="scientific">Tribonema minus</name>
    <dbReference type="NCBI Taxonomy" id="303371"/>
    <lineage>
        <taxon>Eukaryota</taxon>
        <taxon>Sar</taxon>
        <taxon>Stramenopiles</taxon>
        <taxon>Ochrophyta</taxon>
        <taxon>PX clade</taxon>
        <taxon>Xanthophyceae</taxon>
        <taxon>Tribonematales</taxon>
        <taxon>Tribonemataceae</taxon>
        <taxon>Tribonema</taxon>
    </lineage>
</organism>
<evidence type="ECO:0000256" key="1">
    <source>
        <dbReference type="SAM" id="MobiDB-lite"/>
    </source>
</evidence>